<dbReference type="GO" id="GO:0008206">
    <property type="term" value="P:bile acid metabolic process"/>
    <property type="evidence" value="ECO:0007669"/>
    <property type="project" value="TreeGrafter"/>
</dbReference>
<keyword evidence="8" id="KW-1185">Reference proteome</keyword>
<gene>
    <name evidence="7" type="ORF">GDO81_029596</name>
</gene>
<evidence type="ECO:0000259" key="6">
    <source>
        <dbReference type="Pfam" id="PF00501"/>
    </source>
</evidence>
<reference evidence="7" key="1">
    <citation type="thesis" date="2020" institute="ProQuest LLC" country="789 East Eisenhower Parkway, Ann Arbor, MI, USA">
        <title>Comparative Genomics and Chromosome Evolution.</title>
        <authorList>
            <person name="Mudd A.B."/>
        </authorList>
    </citation>
    <scope>NUCLEOTIDE SEQUENCE</scope>
    <source>
        <strain evidence="7">237g6f4</strain>
        <tissue evidence="7">Blood</tissue>
    </source>
</reference>
<evidence type="ECO:0000256" key="1">
    <source>
        <dbReference type="ARBA" id="ARBA00006432"/>
    </source>
</evidence>
<protein>
    <recommendedName>
        <fullName evidence="4">Long-chain-fatty-acid--CoA ligase</fullName>
    </recommendedName>
</protein>
<feature type="non-terminal residue" evidence="7">
    <location>
        <position position="253"/>
    </location>
</feature>
<organism evidence="7 8">
    <name type="scientific">Engystomops pustulosus</name>
    <name type="common">Tungara frog</name>
    <name type="synonym">Physalaemus pustulosus</name>
    <dbReference type="NCBI Taxonomy" id="76066"/>
    <lineage>
        <taxon>Eukaryota</taxon>
        <taxon>Metazoa</taxon>
        <taxon>Chordata</taxon>
        <taxon>Craniata</taxon>
        <taxon>Vertebrata</taxon>
        <taxon>Euteleostomi</taxon>
        <taxon>Amphibia</taxon>
        <taxon>Batrachia</taxon>
        <taxon>Anura</taxon>
        <taxon>Neobatrachia</taxon>
        <taxon>Hyloidea</taxon>
        <taxon>Leptodactylidae</taxon>
        <taxon>Leiuperinae</taxon>
        <taxon>Engystomops</taxon>
    </lineage>
</organism>
<dbReference type="GO" id="GO:0005886">
    <property type="term" value="C:plasma membrane"/>
    <property type="evidence" value="ECO:0007669"/>
    <property type="project" value="TreeGrafter"/>
</dbReference>
<dbReference type="PANTHER" id="PTHR43107">
    <property type="entry name" value="LONG-CHAIN FATTY ACID TRANSPORT PROTEIN"/>
    <property type="match status" value="1"/>
</dbReference>
<evidence type="ECO:0000313" key="7">
    <source>
        <dbReference type="EMBL" id="KAG8541158.1"/>
    </source>
</evidence>
<comment type="similarity">
    <text evidence="1">Belongs to the ATP-dependent AMP-binding enzyme family.</text>
</comment>
<dbReference type="EMBL" id="WNYA01008301">
    <property type="protein sequence ID" value="KAG8541158.1"/>
    <property type="molecule type" value="Genomic_DNA"/>
</dbReference>
<evidence type="ECO:0000256" key="3">
    <source>
        <dbReference type="ARBA" id="ARBA00036527"/>
    </source>
</evidence>
<name>A0AAV6YYI9_ENGPU</name>
<sequence>RAHTSPASLFVIRHSARLASPFCRMSIVQKALVGIPLLWMLKRILFSYLWQDLRFFFRAAGYARRIQQAVERCPSFGMLDMFLKQVSVRPNQTFILYQDQSYTYKEIDLKSNQAAWALSQYAKLKKGDCVAIFLGNEPAYIWLWLALAKLGCPMACMNYNIRSKSFLHCFNCCKAKVLIAAPELRAAVEEVLPALSEAGVVVFYLSRDSPTEGVLSLLDKVEAASEDPIPEFYRSGSTVKTPALYIYTSGTTG</sequence>
<dbReference type="GO" id="GO:0005324">
    <property type="term" value="F:long-chain fatty acid transmembrane transporter activity"/>
    <property type="evidence" value="ECO:0007669"/>
    <property type="project" value="TreeGrafter"/>
</dbReference>
<comment type="caution">
    <text evidence="7">The sequence shown here is derived from an EMBL/GenBank/DDBJ whole genome shotgun (WGS) entry which is preliminary data.</text>
</comment>
<feature type="non-terminal residue" evidence="7">
    <location>
        <position position="1"/>
    </location>
</feature>
<evidence type="ECO:0000256" key="2">
    <source>
        <dbReference type="ARBA" id="ARBA00022598"/>
    </source>
</evidence>
<dbReference type="PANTHER" id="PTHR43107:SF4">
    <property type="entry name" value="LONG-CHAIN FATTY ACID TRANSPORT PROTEIN 2"/>
    <property type="match status" value="1"/>
</dbReference>
<dbReference type="AlphaFoldDB" id="A0AAV6YYI9"/>
<dbReference type="Proteomes" id="UP000824782">
    <property type="component" value="Unassembled WGS sequence"/>
</dbReference>
<dbReference type="InterPro" id="IPR042099">
    <property type="entry name" value="ANL_N_sf"/>
</dbReference>
<accession>A0AAV6YYI9</accession>
<comment type="catalytic activity">
    <reaction evidence="5">
        <text>tetracosanoate + ATP + CoA = tetracosanoyl-CoA + AMP + diphosphate</text>
        <dbReference type="Rhea" id="RHEA:33639"/>
        <dbReference type="ChEBI" id="CHEBI:30616"/>
        <dbReference type="ChEBI" id="CHEBI:31014"/>
        <dbReference type="ChEBI" id="CHEBI:33019"/>
        <dbReference type="ChEBI" id="CHEBI:57287"/>
        <dbReference type="ChEBI" id="CHEBI:65052"/>
        <dbReference type="ChEBI" id="CHEBI:456215"/>
    </reaction>
    <physiologicalReaction direction="left-to-right" evidence="5">
        <dbReference type="Rhea" id="RHEA:33640"/>
    </physiologicalReaction>
</comment>
<dbReference type="InterPro" id="IPR000873">
    <property type="entry name" value="AMP-dep_synth/lig_dom"/>
</dbReference>
<dbReference type="GO" id="GO:0005789">
    <property type="term" value="C:endoplasmic reticulum membrane"/>
    <property type="evidence" value="ECO:0007669"/>
    <property type="project" value="TreeGrafter"/>
</dbReference>
<dbReference type="Gene3D" id="3.40.50.12780">
    <property type="entry name" value="N-terminal domain of ligase-like"/>
    <property type="match status" value="1"/>
</dbReference>
<proteinExistence type="inferred from homology"/>
<feature type="domain" description="AMP-dependent synthetase/ligase" evidence="6">
    <location>
        <begin position="84"/>
        <end position="253"/>
    </location>
</feature>
<evidence type="ECO:0000256" key="4">
    <source>
        <dbReference type="ARBA" id="ARBA00041297"/>
    </source>
</evidence>
<dbReference type="Pfam" id="PF00501">
    <property type="entry name" value="AMP-binding"/>
    <property type="match status" value="1"/>
</dbReference>
<dbReference type="GO" id="GO:0004467">
    <property type="term" value="F:long-chain fatty acid-CoA ligase activity"/>
    <property type="evidence" value="ECO:0007669"/>
    <property type="project" value="TreeGrafter"/>
</dbReference>
<comment type="catalytic activity">
    <reaction evidence="3">
        <text>a very long-chain fatty acid + ATP + CoA = a very long-chain fatty acyl-CoA + AMP + diphosphate</text>
        <dbReference type="Rhea" id="RHEA:54536"/>
        <dbReference type="ChEBI" id="CHEBI:30616"/>
        <dbReference type="ChEBI" id="CHEBI:33019"/>
        <dbReference type="ChEBI" id="CHEBI:57287"/>
        <dbReference type="ChEBI" id="CHEBI:58950"/>
        <dbReference type="ChEBI" id="CHEBI:138261"/>
        <dbReference type="ChEBI" id="CHEBI:456215"/>
    </reaction>
    <physiologicalReaction direction="left-to-right" evidence="3">
        <dbReference type="Rhea" id="RHEA:54537"/>
    </physiologicalReaction>
</comment>
<dbReference type="GO" id="GO:0044539">
    <property type="term" value="P:long-chain fatty acid import into cell"/>
    <property type="evidence" value="ECO:0007669"/>
    <property type="project" value="TreeGrafter"/>
</dbReference>
<evidence type="ECO:0000313" key="8">
    <source>
        <dbReference type="Proteomes" id="UP000824782"/>
    </source>
</evidence>
<dbReference type="SUPFAM" id="SSF56801">
    <property type="entry name" value="Acetyl-CoA synthetase-like"/>
    <property type="match status" value="1"/>
</dbReference>
<keyword evidence="2" id="KW-0436">Ligase</keyword>
<evidence type="ECO:0000256" key="5">
    <source>
        <dbReference type="ARBA" id="ARBA00048666"/>
    </source>
</evidence>